<keyword evidence="4" id="KW-1185">Reference proteome</keyword>
<dbReference type="Gene3D" id="1.50.10.10">
    <property type="match status" value="1"/>
</dbReference>
<gene>
    <name evidence="3" type="ordered locus">SpiBuddy_2473</name>
</gene>
<name>F0RRM7_SPHGB</name>
<dbReference type="Proteomes" id="UP000008466">
    <property type="component" value="Chromosome"/>
</dbReference>
<evidence type="ECO:0000256" key="1">
    <source>
        <dbReference type="ARBA" id="ARBA00008558"/>
    </source>
</evidence>
<dbReference type="GO" id="GO:0005975">
    <property type="term" value="P:carbohydrate metabolic process"/>
    <property type="evidence" value="ECO:0007669"/>
    <property type="project" value="InterPro"/>
</dbReference>
<dbReference type="GO" id="GO:0016853">
    <property type="term" value="F:isomerase activity"/>
    <property type="evidence" value="ECO:0007669"/>
    <property type="project" value="UniProtKB-KW"/>
</dbReference>
<dbReference type="eggNOG" id="COG2942">
    <property type="taxonomic scope" value="Bacteria"/>
</dbReference>
<dbReference type="InterPro" id="IPR008928">
    <property type="entry name" value="6-hairpin_glycosidase_sf"/>
</dbReference>
<keyword evidence="2" id="KW-0413">Isomerase</keyword>
<dbReference type="PANTHER" id="PTHR15108">
    <property type="entry name" value="N-ACYLGLUCOSAMINE-2-EPIMERASE"/>
    <property type="match status" value="1"/>
</dbReference>
<dbReference type="AlphaFoldDB" id="F0RRM7"/>
<dbReference type="STRING" id="158189.SpiBuddy_2473"/>
<proteinExistence type="inferred from homology"/>
<evidence type="ECO:0000256" key="2">
    <source>
        <dbReference type="ARBA" id="ARBA00023235"/>
    </source>
</evidence>
<dbReference type="RefSeq" id="WP_013608131.1">
    <property type="nucleotide sequence ID" value="NC_015152.1"/>
</dbReference>
<comment type="similarity">
    <text evidence="1">Belongs to the N-acylglucosamine 2-epimerase family.</text>
</comment>
<dbReference type="InterPro" id="IPR012341">
    <property type="entry name" value="6hp_glycosidase-like_sf"/>
</dbReference>
<accession>F0RRM7</accession>
<dbReference type="KEGG" id="sbu:SpiBuddy_2473"/>
<reference evidence="4" key="1">
    <citation type="submission" date="2011-02" db="EMBL/GenBank/DDBJ databases">
        <title>Complete sequence of Spirochaeta sp. Buddy.</title>
        <authorList>
            <person name="Lucas S."/>
            <person name="Copeland A."/>
            <person name="Lapidus A."/>
            <person name="Cheng J.-F."/>
            <person name="Goodwin L."/>
            <person name="Pitluck S."/>
            <person name="Zeytun A."/>
            <person name="Detter J.C."/>
            <person name="Han C."/>
            <person name="Tapia R."/>
            <person name="Land M."/>
            <person name="Hauser L."/>
            <person name="Kyrpides N."/>
            <person name="Ivanova N."/>
            <person name="Mikhailova N."/>
            <person name="Pagani I."/>
            <person name="Ritalahti K.M."/>
            <person name="Loeffler F.E."/>
            <person name="Woyke T."/>
        </authorList>
    </citation>
    <scope>NUCLEOTIDE SEQUENCE [LARGE SCALE GENOMIC DNA]</scope>
    <source>
        <strain evidence="4">ATCC BAA-1886 / DSM 22777 / Buddy</strain>
    </source>
</reference>
<dbReference type="HOGENOM" id="CLU_046651_3_0_12"/>
<dbReference type="EMBL" id="CP002541">
    <property type="protein sequence ID" value="ADY14286.1"/>
    <property type="molecule type" value="Genomic_DNA"/>
</dbReference>
<dbReference type="OrthoDB" id="5141876at2"/>
<protein>
    <submittedName>
        <fullName evidence="3">N-acylglucosamine 2-epimerase</fullName>
    </submittedName>
</protein>
<evidence type="ECO:0000313" key="3">
    <source>
        <dbReference type="EMBL" id="ADY14286.1"/>
    </source>
</evidence>
<organism evidence="3 4">
    <name type="scientific">Sphaerochaeta globosa (strain ATCC BAA-1886 / DSM 22777 / Buddy)</name>
    <name type="common">Spirochaeta sp. (strain Buddy)</name>
    <dbReference type="NCBI Taxonomy" id="158189"/>
    <lineage>
        <taxon>Bacteria</taxon>
        <taxon>Pseudomonadati</taxon>
        <taxon>Spirochaetota</taxon>
        <taxon>Spirochaetia</taxon>
        <taxon>Spirochaetales</taxon>
        <taxon>Sphaerochaetaceae</taxon>
        <taxon>Sphaerochaeta</taxon>
    </lineage>
</organism>
<evidence type="ECO:0000313" key="4">
    <source>
        <dbReference type="Proteomes" id="UP000008466"/>
    </source>
</evidence>
<dbReference type="InterPro" id="IPR010819">
    <property type="entry name" value="AGE/CE"/>
</dbReference>
<dbReference type="Pfam" id="PF07221">
    <property type="entry name" value="GlcNAc_2-epim"/>
    <property type="match status" value="1"/>
</dbReference>
<dbReference type="SUPFAM" id="SSF48208">
    <property type="entry name" value="Six-hairpin glycosidases"/>
    <property type="match status" value="1"/>
</dbReference>
<sequence length="415" mass="47794">MNTDDFSTLTNLSARAQHVLGTNILPFWKEALFDEQNQSFYSYIDQNRIPDKTRPLNAILLTRMLWAYSAVYEQSGDTACLKLADAAYKTLLNSFRDPLYGGIFYQIQADSTPLVLQKRIFAQAFYIIALARYSKATGSNEALLEASNTHQLLLQHAQIVRGGFTDTLTRDWRDEVDEHFWWMNNQGAPFIFNSQLHMLEAAIELQEAAPSEKKSNQIKDQITFILQWFLDCTNNHLFISISDQAKPMDETINFSNELETAYLLRRAARLCGDEKRVDQLCTTLVRNVMHIALDETHGGLFFSSHVQHGLNRCKVWYVHAEAMVALLDAYEATNENCFLNWATEIWKFIEQHLVDWDGGEWFSSAKNPYTDEVSIQQQRARDSRTGKEKASAYKCPYHTVRACLEINRRVKQLTS</sequence>